<protein>
    <recommendedName>
        <fullName evidence="3">Heterokaryon incompatibility domain-containing protein</fullName>
    </recommendedName>
</protein>
<proteinExistence type="predicted"/>
<sequence length="317" mass="35737">MEAIIYSPQLLAPLQLKPGARYWTAIEQLCARPWWFRLWILQESTVTAPRYLYWGTFSIEFDVLAFALEVAKLVYDDPRVNAPFNIQLLTTQRREGSRTTLLEVLEKVRPWTCTDPRDKVYAGLGLVAGDTSQHIIPDYTRPAEDVYIDVVKTVLNRYLEGHRLDFLAHAVHLQWPHNKLKKLTGSVSVKRLSIPSWLPDWNRVVICYALPKVSSSNGLVPGTKLYNAAGTYPTQASLVGNQLRVLGLSVGVVSQISSSCYQHPFPPAEALAFLKTWVPKDSAQNYTAGGTIQQAFLSTIVADVRRTRECSLSWLCF</sequence>
<evidence type="ECO:0000313" key="1">
    <source>
        <dbReference type="EMBL" id="EON66416.1"/>
    </source>
</evidence>
<name>R7YXL1_CONA1</name>
<dbReference type="EMBL" id="JH767580">
    <property type="protein sequence ID" value="EON66416.1"/>
    <property type="molecule type" value="Genomic_DNA"/>
</dbReference>
<dbReference type="AlphaFoldDB" id="R7YXL1"/>
<evidence type="ECO:0008006" key="3">
    <source>
        <dbReference type="Google" id="ProtNLM"/>
    </source>
</evidence>
<dbReference type="PANTHER" id="PTHR24148:SF64">
    <property type="entry name" value="HETEROKARYON INCOMPATIBILITY DOMAIN-CONTAINING PROTEIN"/>
    <property type="match status" value="1"/>
</dbReference>
<dbReference type="OrthoDB" id="5416609at2759"/>
<reference evidence="2" key="1">
    <citation type="submission" date="2012-06" db="EMBL/GenBank/DDBJ databases">
        <title>The genome sequence of Coniosporium apollinis CBS 100218.</title>
        <authorList>
            <consortium name="The Broad Institute Genome Sequencing Platform"/>
            <person name="Cuomo C."/>
            <person name="Gorbushina A."/>
            <person name="Noack S."/>
            <person name="Walker B."/>
            <person name="Young S.K."/>
            <person name="Zeng Q."/>
            <person name="Gargeya S."/>
            <person name="Fitzgerald M."/>
            <person name="Haas B."/>
            <person name="Abouelleil A."/>
            <person name="Alvarado L."/>
            <person name="Arachchi H.M."/>
            <person name="Berlin A.M."/>
            <person name="Chapman S.B."/>
            <person name="Goldberg J."/>
            <person name="Griggs A."/>
            <person name="Gujja S."/>
            <person name="Hansen M."/>
            <person name="Howarth C."/>
            <person name="Imamovic A."/>
            <person name="Larimer J."/>
            <person name="McCowan C."/>
            <person name="Montmayeur A."/>
            <person name="Murphy C."/>
            <person name="Neiman D."/>
            <person name="Pearson M."/>
            <person name="Priest M."/>
            <person name="Roberts A."/>
            <person name="Saif S."/>
            <person name="Shea T."/>
            <person name="Sisk P."/>
            <person name="Sykes S."/>
            <person name="Wortman J."/>
            <person name="Nusbaum C."/>
            <person name="Birren B."/>
        </authorList>
    </citation>
    <scope>NUCLEOTIDE SEQUENCE [LARGE SCALE GENOMIC DNA]</scope>
    <source>
        <strain evidence="2">CBS 100218</strain>
    </source>
</reference>
<dbReference type="RefSeq" id="XP_007781733.1">
    <property type="nucleotide sequence ID" value="XM_007783543.1"/>
</dbReference>
<organism evidence="1 2">
    <name type="scientific">Coniosporium apollinis (strain CBS 100218)</name>
    <name type="common">Rock-inhabiting black yeast</name>
    <dbReference type="NCBI Taxonomy" id="1168221"/>
    <lineage>
        <taxon>Eukaryota</taxon>
        <taxon>Fungi</taxon>
        <taxon>Dikarya</taxon>
        <taxon>Ascomycota</taxon>
        <taxon>Pezizomycotina</taxon>
        <taxon>Dothideomycetes</taxon>
        <taxon>Dothideomycetes incertae sedis</taxon>
        <taxon>Coniosporium</taxon>
    </lineage>
</organism>
<dbReference type="HOGENOM" id="CLU_877201_0_0_1"/>
<evidence type="ECO:0000313" key="2">
    <source>
        <dbReference type="Proteomes" id="UP000016924"/>
    </source>
</evidence>
<dbReference type="Proteomes" id="UP000016924">
    <property type="component" value="Unassembled WGS sequence"/>
</dbReference>
<dbReference type="PANTHER" id="PTHR24148">
    <property type="entry name" value="ANKYRIN REPEAT DOMAIN-CONTAINING PROTEIN 39 HOMOLOG-RELATED"/>
    <property type="match status" value="1"/>
</dbReference>
<dbReference type="GeneID" id="19902824"/>
<keyword evidence="2" id="KW-1185">Reference proteome</keyword>
<gene>
    <name evidence="1" type="ORF">W97_05513</name>
</gene>
<accession>R7YXL1</accession>
<dbReference type="STRING" id="1168221.R7YXL1"/>
<dbReference type="InterPro" id="IPR052895">
    <property type="entry name" value="HetReg/Transcr_Mod"/>
</dbReference>
<dbReference type="OMA" id="VICYALP"/>